<feature type="domain" description="4Fe-4S ferredoxin-type" evidence="4">
    <location>
        <begin position="87"/>
        <end position="115"/>
    </location>
</feature>
<dbReference type="EMBL" id="CP046996">
    <property type="protein sequence ID" value="QGZ99240.1"/>
    <property type="molecule type" value="Genomic_DNA"/>
</dbReference>
<dbReference type="AlphaFoldDB" id="A0A857DEW9"/>
<dbReference type="Proteomes" id="UP000430508">
    <property type="component" value="Chromosome"/>
</dbReference>
<evidence type="ECO:0000256" key="1">
    <source>
        <dbReference type="ARBA" id="ARBA00022723"/>
    </source>
</evidence>
<dbReference type="InterPro" id="IPR002586">
    <property type="entry name" value="CobQ/CobB/MinD/ParA_Nub-bd_dom"/>
</dbReference>
<dbReference type="PANTHER" id="PTHR43063:SF1">
    <property type="entry name" value="4FE-4S CLUSTER CONTAINING PARA FAMILY ATPASE PROTEIN"/>
    <property type="match status" value="1"/>
</dbReference>
<dbReference type="Gene3D" id="3.30.70.20">
    <property type="match status" value="1"/>
</dbReference>
<evidence type="ECO:0000256" key="3">
    <source>
        <dbReference type="ARBA" id="ARBA00023014"/>
    </source>
</evidence>
<name>A0A857DEW9_9FIRM</name>
<evidence type="ECO:0000256" key="2">
    <source>
        <dbReference type="ARBA" id="ARBA00023004"/>
    </source>
</evidence>
<dbReference type="InterPro" id="IPR027417">
    <property type="entry name" value="P-loop_NTPase"/>
</dbReference>
<dbReference type="InterPro" id="IPR017900">
    <property type="entry name" value="4Fe4S_Fe_S_CS"/>
</dbReference>
<proteinExistence type="predicted"/>
<dbReference type="RefSeq" id="WP_158208065.1">
    <property type="nucleotide sequence ID" value="NZ_CP046996.1"/>
</dbReference>
<protein>
    <submittedName>
        <fullName evidence="5">AAA family ATPase</fullName>
    </submittedName>
</protein>
<accession>A0A857DEW9</accession>
<dbReference type="GO" id="GO:0051536">
    <property type="term" value="F:iron-sulfur cluster binding"/>
    <property type="evidence" value="ECO:0007669"/>
    <property type="project" value="UniProtKB-KW"/>
</dbReference>
<dbReference type="GO" id="GO:0046872">
    <property type="term" value="F:metal ion binding"/>
    <property type="evidence" value="ECO:0007669"/>
    <property type="project" value="UniProtKB-KW"/>
</dbReference>
<dbReference type="Pfam" id="PF01656">
    <property type="entry name" value="CbiA"/>
    <property type="match status" value="1"/>
</dbReference>
<feature type="domain" description="4Fe-4S ferredoxin-type" evidence="4">
    <location>
        <begin position="57"/>
        <end position="86"/>
    </location>
</feature>
<keyword evidence="2" id="KW-0408">Iron</keyword>
<dbReference type="PROSITE" id="PS51379">
    <property type="entry name" value="4FE4S_FER_2"/>
    <property type="match status" value="2"/>
</dbReference>
<keyword evidence="3" id="KW-0411">Iron-sulfur</keyword>
<gene>
    <name evidence="5" type="ORF">GQ588_00425</name>
</gene>
<evidence type="ECO:0000313" key="5">
    <source>
        <dbReference type="EMBL" id="QGZ99240.1"/>
    </source>
</evidence>
<evidence type="ECO:0000259" key="4">
    <source>
        <dbReference type="PROSITE" id="PS51379"/>
    </source>
</evidence>
<evidence type="ECO:0000313" key="6">
    <source>
        <dbReference type="Proteomes" id="UP000430508"/>
    </source>
</evidence>
<sequence>MKIAVLSGKGGTGKTLVSVNLAAVAPSSVYIDCDVEEPNGHLFFKPQKLRNERVAVKIPQADQKLCNGCRTCVDFCKFNALAYIKDKLIVFNEVCHSCGGCRLFCPQKAISEKEKEIGIIQRGISGNVRVVTGILNTGEASGVPIIKRLLQDIHQESEAVFIDCPPGSACIVMESIKDADYCILVAEPTVFGVHNLEMVYELVRLFHKPYGVVLNKCLEEENPAEEFCQKNQLKILGKIPFDLELGTMNSNGQIAVRHHPKYLNLFRNLLDAVIKEAHHETASNT</sequence>
<organism evidence="5 6">
    <name type="scientific">Dehalobacter restrictus</name>
    <dbReference type="NCBI Taxonomy" id="55583"/>
    <lineage>
        <taxon>Bacteria</taxon>
        <taxon>Bacillati</taxon>
        <taxon>Bacillota</taxon>
        <taxon>Clostridia</taxon>
        <taxon>Eubacteriales</taxon>
        <taxon>Desulfitobacteriaceae</taxon>
        <taxon>Dehalobacter</taxon>
    </lineage>
</organism>
<dbReference type="PROSITE" id="PS00198">
    <property type="entry name" value="4FE4S_FER_1"/>
    <property type="match status" value="1"/>
</dbReference>
<reference evidence="5 6" key="1">
    <citation type="submission" date="2019-12" db="EMBL/GenBank/DDBJ databases">
        <title>Sequence classification of anaerobic respiratory reductive dehalogenases: First we see many, then we see few.</title>
        <authorList>
            <person name="Molenda O."/>
            <person name="Puentes Jacome L.A."/>
            <person name="Cao X."/>
            <person name="Nesbo C.L."/>
            <person name="Tang S."/>
            <person name="Morson N."/>
            <person name="Patron J."/>
            <person name="Lomheim L."/>
            <person name="Wishart D.S."/>
            <person name="Edwards E.A."/>
        </authorList>
    </citation>
    <scope>NUCLEOTIDE SEQUENCE [LARGE SCALE GENOMIC DNA]</scope>
    <source>
        <strain evidence="5 6">12DCA</strain>
    </source>
</reference>
<dbReference type="InterPro" id="IPR017896">
    <property type="entry name" value="4Fe4S_Fe-S-bd"/>
</dbReference>
<keyword evidence="1" id="KW-0479">Metal-binding</keyword>
<dbReference type="PANTHER" id="PTHR43063">
    <property type="entry name" value="4FE-4S CLUSTER CONTAINING PARA FAMILY ATPASE PROTEIN"/>
    <property type="match status" value="1"/>
</dbReference>
<dbReference type="SUPFAM" id="SSF52540">
    <property type="entry name" value="P-loop containing nucleoside triphosphate hydrolases"/>
    <property type="match status" value="1"/>
</dbReference>
<dbReference type="Pfam" id="PF00037">
    <property type="entry name" value="Fer4"/>
    <property type="match status" value="1"/>
</dbReference>
<dbReference type="Gene3D" id="3.40.50.300">
    <property type="entry name" value="P-loop containing nucleotide triphosphate hydrolases"/>
    <property type="match status" value="1"/>
</dbReference>
<dbReference type="SUPFAM" id="SSF54862">
    <property type="entry name" value="4Fe-4S ferredoxins"/>
    <property type="match status" value="1"/>
</dbReference>